<feature type="compositionally biased region" description="Polar residues" evidence="6">
    <location>
        <begin position="90"/>
        <end position="115"/>
    </location>
</feature>
<evidence type="ECO:0000256" key="1">
    <source>
        <dbReference type="ARBA" id="ARBA00005909"/>
    </source>
</evidence>
<dbReference type="EMBL" id="PGOL01000681">
    <property type="protein sequence ID" value="PKI66291.1"/>
    <property type="molecule type" value="Genomic_DNA"/>
</dbReference>
<evidence type="ECO:0000313" key="9">
    <source>
        <dbReference type="Proteomes" id="UP000233551"/>
    </source>
</evidence>
<dbReference type="PANTHER" id="PTHR31506:SF4">
    <property type="entry name" value="BES1_BZR1 PLANT TRANSCRIPTION FACTOR N-TERMINAL DOMAIN-CONTAINING PROTEIN"/>
    <property type="match status" value="1"/>
</dbReference>
<comment type="function">
    <text evidence="5">Functions in brassinosteroid signaling. May function as transcriptional repressor.</text>
</comment>
<evidence type="ECO:0000259" key="7">
    <source>
        <dbReference type="Pfam" id="PF05687"/>
    </source>
</evidence>
<evidence type="ECO:0000256" key="6">
    <source>
        <dbReference type="SAM" id="MobiDB-lite"/>
    </source>
</evidence>
<reference evidence="8 9" key="1">
    <citation type="submission" date="2017-11" db="EMBL/GenBank/DDBJ databases">
        <title>De-novo sequencing of pomegranate (Punica granatum L.) genome.</title>
        <authorList>
            <person name="Akparov Z."/>
            <person name="Amiraslanov A."/>
            <person name="Hajiyeva S."/>
            <person name="Abbasov M."/>
            <person name="Kaur K."/>
            <person name="Hamwieh A."/>
            <person name="Solovyev V."/>
            <person name="Salamov A."/>
            <person name="Braich B."/>
            <person name="Kosarev P."/>
            <person name="Mahmoud A."/>
            <person name="Hajiyev E."/>
            <person name="Babayeva S."/>
            <person name="Izzatullayeva V."/>
            <person name="Mammadov A."/>
            <person name="Mammadov A."/>
            <person name="Sharifova S."/>
            <person name="Ojaghi J."/>
            <person name="Eynullazada K."/>
            <person name="Bayramov B."/>
            <person name="Abdulazimova A."/>
            <person name="Shahmuradov I."/>
        </authorList>
    </citation>
    <scope>NUCLEOTIDE SEQUENCE [LARGE SCALE GENOMIC DNA]</scope>
    <source>
        <strain evidence="9">cv. AG2017</strain>
        <tissue evidence="8">Leaf</tissue>
    </source>
</reference>
<feature type="region of interest" description="Disordered" evidence="6">
    <location>
        <begin position="171"/>
        <end position="194"/>
    </location>
</feature>
<keyword evidence="2 5" id="KW-0805">Transcription regulation</keyword>
<organism evidence="8 9">
    <name type="scientific">Punica granatum</name>
    <name type="common">Pomegranate</name>
    <dbReference type="NCBI Taxonomy" id="22663"/>
    <lineage>
        <taxon>Eukaryota</taxon>
        <taxon>Viridiplantae</taxon>
        <taxon>Streptophyta</taxon>
        <taxon>Embryophyta</taxon>
        <taxon>Tracheophyta</taxon>
        <taxon>Spermatophyta</taxon>
        <taxon>Magnoliopsida</taxon>
        <taxon>eudicotyledons</taxon>
        <taxon>Gunneridae</taxon>
        <taxon>Pentapetalae</taxon>
        <taxon>rosids</taxon>
        <taxon>malvids</taxon>
        <taxon>Myrtales</taxon>
        <taxon>Lythraceae</taxon>
        <taxon>Punica</taxon>
    </lineage>
</organism>
<comment type="similarity">
    <text evidence="1 5">Belongs to the BZR/LAT61 family.</text>
</comment>
<dbReference type="InterPro" id="IPR033264">
    <property type="entry name" value="BZR"/>
</dbReference>
<sequence>MRSERDKEKTKMRERERRAITTNIFQGLRKHGRYPLSARSDINQVLRHLAAEAGWVVEADGTTYRPSTPTQVGSRCSLCGCVTRTSANPTPTSSIIDFSAPTSPRNLSLTTSPRNPSLADSAAAHAERLNQLYLQQRASHAEAGGRSSSSPMQLNNSGQQFPTAFYMINGTQPQQQSYSQDVRVSSPSTLAQSP</sequence>
<dbReference type="Proteomes" id="UP000233551">
    <property type="component" value="Unassembled WGS sequence"/>
</dbReference>
<dbReference type="GO" id="GO:0003677">
    <property type="term" value="F:DNA binding"/>
    <property type="evidence" value="ECO:0007669"/>
    <property type="project" value="UniProtKB-UniRule"/>
</dbReference>
<dbReference type="STRING" id="22663.A0A2I0KCM8"/>
<comment type="subcellular location">
    <subcellularLocation>
        <location evidence="5">Nucleus</location>
    </subcellularLocation>
</comment>
<dbReference type="PANTHER" id="PTHR31506">
    <property type="entry name" value="BES1/BZR1 HOMOLOG PROTEIN 3-RELATED"/>
    <property type="match status" value="1"/>
</dbReference>
<keyword evidence="5" id="KW-1070">Brassinosteroid signaling pathway</keyword>
<protein>
    <recommendedName>
        <fullName evidence="5">Protein BZR1 homolog</fullName>
    </recommendedName>
    <alternativeName>
        <fullName evidence="5">Protein BRASSINAZOLE-RESISTANT 1 homolog</fullName>
    </alternativeName>
</protein>
<evidence type="ECO:0000313" key="8">
    <source>
        <dbReference type="EMBL" id="PKI66291.1"/>
    </source>
</evidence>
<keyword evidence="9" id="KW-1185">Reference proteome</keyword>
<feature type="region of interest" description="Disordered" evidence="6">
    <location>
        <begin position="90"/>
        <end position="120"/>
    </location>
</feature>
<feature type="compositionally biased region" description="Polar residues" evidence="6">
    <location>
        <begin position="146"/>
        <end position="158"/>
    </location>
</feature>
<feature type="domain" description="BES1/BZR1 plant transcription factor N-terminal" evidence="7">
    <location>
        <begin position="2"/>
        <end position="121"/>
    </location>
</feature>
<dbReference type="GO" id="GO:0009742">
    <property type="term" value="P:brassinosteroid mediated signaling pathway"/>
    <property type="evidence" value="ECO:0007669"/>
    <property type="project" value="UniProtKB-UniRule"/>
</dbReference>
<dbReference type="InterPro" id="IPR008540">
    <property type="entry name" value="BES1_N"/>
</dbReference>
<dbReference type="GO" id="GO:0005634">
    <property type="term" value="C:nucleus"/>
    <property type="evidence" value="ECO:0007669"/>
    <property type="project" value="UniProtKB-SubCell"/>
</dbReference>
<name>A0A2I0KCM8_PUNGR</name>
<evidence type="ECO:0000256" key="5">
    <source>
        <dbReference type="RuleBase" id="RU369040"/>
    </source>
</evidence>
<evidence type="ECO:0000256" key="2">
    <source>
        <dbReference type="ARBA" id="ARBA00023015"/>
    </source>
</evidence>
<evidence type="ECO:0000256" key="3">
    <source>
        <dbReference type="ARBA" id="ARBA00023125"/>
    </source>
</evidence>
<dbReference type="AlphaFoldDB" id="A0A2I0KCM8"/>
<comment type="caution">
    <text evidence="8">The sequence shown here is derived from an EMBL/GenBank/DDBJ whole genome shotgun (WGS) entry which is preliminary data.</text>
</comment>
<evidence type="ECO:0000256" key="4">
    <source>
        <dbReference type="ARBA" id="ARBA00023163"/>
    </source>
</evidence>
<feature type="region of interest" description="Disordered" evidence="6">
    <location>
        <begin position="137"/>
        <end position="158"/>
    </location>
</feature>
<keyword evidence="3 5" id="KW-0238">DNA-binding</keyword>
<dbReference type="GO" id="GO:0006351">
    <property type="term" value="P:DNA-templated transcription"/>
    <property type="evidence" value="ECO:0007669"/>
    <property type="project" value="InterPro"/>
</dbReference>
<dbReference type="Pfam" id="PF05687">
    <property type="entry name" value="BES1_N"/>
    <property type="match status" value="1"/>
</dbReference>
<dbReference type="GO" id="GO:0003700">
    <property type="term" value="F:DNA-binding transcription factor activity"/>
    <property type="evidence" value="ECO:0007669"/>
    <property type="project" value="UniProtKB-UniRule"/>
</dbReference>
<keyword evidence="4 5" id="KW-0804">Transcription</keyword>
<proteinExistence type="inferred from homology"/>
<gene>
    <name evidence="8" type="ORF">CRG98_013317</name>
</gene>
<accession>A0A2I0KCM8</accession>